<sequence length="241" mass="26902">MIPSQYLEAALLYALAYPPEWYEKPANRDELYAYLVDYYSIVFDRDLFDDFIRNRPNSDAFSFVQDPFAGDFVDVNSMVAEMQFKVHAVGDRLSVFGLVDRAGQKFVTAYLANPEFWRAYQSGGTEDGLYLDSSSSAPASDRIVNFNDNQISDLDSQTTQIIEAVSAQNQIDDEPGLREVILGQLKAGRELIRAGSFRIFVLEATLIQSLTFLVKRYEKEAIGALAAALLGALLKHIGIDG</sequence>
<keyword evidence="2" id="KW-1185">Reference proteome</keyword>
<dbReference type="EMBL" id="CP002798">
    <property type="protein sequence ID" value="AEG48237.1"/>
    <property type="molecule type" value="Genomic_DNA"/>
</dbReference>
<accession>F6EXJ0</accession>
<evidence type="ECO:0000313" key="1">
    <source>
        <dbReference type="EMBL" id="AEG48237.1"/>
    </source>
</evidence>
<gene>
    <name evidence="1" type="ORF">Sphch_0542</name>
</gene>
<proteinExistence type="predicted"/>
<dbReference type="HOGENOM" id="CLU_1151219_0_0_5"/>
<name>F6EXJ0_SPHCR</name>
<evidence type="ECO:0000313" key="2">
    <source>
        <dbReference type="Proteomes" id="UP000007150"/>
    </source>
</evidence>
<protein>
    <submittedName>
        <fullName evidence="1">Uncharacterized protein</fullName>
    </submittedName>
</protein>
<dbReference type="RefSeq" id="WP_013846503.1">
    <property type="nucleotide sequence ID" value="NC_015593.1"/>
</dbReference>
<dbReference type="KEGG" id="sch:Sphch_0542"/>
<dbReference type="STRING" id="690566.Sphch_0542"/>
<dbReference type="Proteomes" id="UP000007150">
    <property type="component" value="Chromosome 1"/>
</dbReference>
<organism evidence="1 2">
    <name type="scientific">Sphingobium chlorophenolicum L-1</name>
    <dbReference type="NCBI Taxonomy" id="690566"/>
    <lineage>
        <taxon>Bacteria</taxon>
        <taxon>Pseudomonadati</taxon>
        <taxon>Pseudomonadota</taxon>
        <taxon>Alphaproteobacteria</taxon>
        <taxon>Sphingomonadales</taxon>
        <taxon>Sphingomonadaceae</taxon>
        <taxon>Sphingobium</taxon>
    </lineage>
</organism>
<reference evidence="1 2" key="1">
    <citation type="submission" date="2011-05" db="EMBL/GenBank/DDBJ databases">
        <title>Complete sequence of chromosome 1 of Sphingobium chlorophenolicum L-1.</title>
        <authorList>
            <consortium name="US DOE Joint Genome Institute"/>
            <person name="Lucas S."/>
            <person name="Han J."/>
            <person name="Lapidus A."/>
            <person name="Cheng J.-F."/>
            <person name="Goodwin L."/>
            <person name="Pitluck S."/>
            <person name="Peters L."/>
            <person name="Daligault H."/>
            <person name="Han C."/>
            <person name="Tapia R."/>
            <person name="Land M."/>
            <person name="Hauser L."/>
            <person name="Kyrpides N."/>
            <person name="Ivanova N."/>
            <person name="Pagani I."/>
            <person name="Turner P."/>
            <person name="Copley S."/>
            <person name="Woyke T."/>
        </authorList>
    </citation>
    <scope>NUCLEOTIDE SEQUENCE [LARGE SCALE GENOMIC DNA]</scope>
    <source>
        <strain evidence="1 2">L-1</strain>
    </source>
</reference>
<dbReference type="AlphaFoldDB" id="F6EXJ0"/>